<protein>
    <submittedName>
        <fullName evidence="1">Uncharacterized protein</fullName>
    </submittedName>
</protein>
<gene>
    <name evidence="1" type="ORF">HELGO_WM1549</name>
    <name evidence="2" type="ORF">HELGO_WM25700</name>
</gene>
<organism evidence="1">
    <name type="scientific">uncultured Sulfurovum sp</name>
    <dbReference type="NCBI Taxonomy" id="269237"/>
    <lineage>
        <taxon>Bacteria</taxon>
        <taxon>Pseudomonadati</taxon>
        <taxon>Campylobacterota</taxon>
        <taxon>Epsilonproteobacteria</taxon>
        <taxon>Campylobacterales</taxon>
        <taxon>Sulfurovaceae</taxon>
        <taxon>Sulfurovum</taxon>
        <taxon>environmental samples</taxon>
    </lineage>
</organism>
<name>A0A6S6U2E2_9BACT</name>
<reference evidence="1" key="1">
    <citation type="submission" date="2020-01" db="EMBL/GenBank/DDBJ databases">
        <authorList>
            <person name="Meier V. D."/>
            <person name="Meier V D."/>
        </authorList>
    </citation>
    <scope>NUCLEOTIDE SEQUENCE</scope>
    <source>
        <strain evidence="1">HLG_WM_MAG_06</strain>
    </source>
</reference>
<dbReference type="AlphaFoldDB" id="A0A6S6U2E2"/>
<evidence type="ECO:0000313" key="1">
    <source>
        <dbReference type="EMBL" id="CAA6820899.1"/>
    </source>
</evidence>
<evidence type="ECO:0000313" key="2">
    <source>
        <dbReference type="EMBL" id="CAA6821339.1"/>
    </source>
</evidence>
<sequence length="29" mass="3489">MRKVDKFENTNDENFKRVVGVKRATFEVM</sequence>
<dbReference type="EMBL" id="CACVAP010000097">
    <property type="protein sequence ID" value="CAA6821339.1"/>
    <property type="molecule type" value="Genomic_DNA"/>
</dbReference>
<accession>A0A6S6U2E2</accession>
<proteinExistence type="predicted"/>
<feature type="non-terminal residue" evidence="1">
    <location>
        <position position="29"/>
    </location>
</feature>
<dbReference type="EMBL" id="CACVAP010000093">
    <property type="protein sequence ID" value="CAA6820899.1"/>
    <property type="molecule type" value="Genomic_DNA"/>
</dbReference>